<keyword evidence="1" id="KW-1133">Transmembrane helix</keyword>
<keyword evidence="1" id="KW-0472">Membrane</keyword>
<gene>
    <name evidence="2" type="primary">Bm13055</name>
    <name evidence="2" type="ORF">BM_Bm13055</name>
</gene>
<dbReference type="EMBL" id="LN856882">
    <property type="protein sequence ID" value="CDP93534.1"/>
    <property type="molecule type" value="Genomic_DNA"/>
</dbReference>
<evidence type="ECO:0000256" key="1">
    <source>
        <dbReference type="SAM" id="Phobius"/>
    </source>
</evidence>
<accession>A0A1I9G142</accession>
<reference evidence="2" key="1">
    <citation type="journal article" date="2007" name="Science">
        <title>Draft genome of the filarial nematode parasite Brugia malayi.</title>
        <authorList>
            <person name="Ghedin E."/>
            <person name="Wang S."/>
            <person name="Spiro D."/>
            <person name="Caler E."/>
            <person name="Zhao Q."/>
            <person name="Crabtree J."/>
            <person name="Allen J.E."/>
            <person name="Delcher A.L."/>
            <person name="Guiliano D.B."/>
            <person name="Miranda-Saavedra D."/>
            <person name="Angiuoli S.V."/>
            <person name="Creasy T."/>
            <person name="Amedeo P."/>
            <person name="Haas B."/>
            <person name="El-Sayed N.M."/>
            <person name="Wortman J.R."/>
            <person name="Feldblyum T."/>
            <person name="Tallon L."/>
            <person name="Schatz M."/>
            <person name="Shumway M."/>
            <person name="Koo H."/>
            <person name="Salzberg S.L."/>
            <person name="Schobel S."/>
            <person name="Pertea M."/>
            <person name="Pop M."/>
            <person name="White O."/>
            <person name="Barton G.J."/>
            <person name="Carlow C.K."/>
            <person name="Crawford M.J."/>
            <person name="Daub J."/>
            <person name="Dimmic M.W."/>
            <person name="Estes C.F."/>
            <person name="Foster J.M."/>
            <person name="Ganatra M."/>
            <person name="Gregory W.F."/>
            <person name="Johnson N.M."/>
            <person name="Jin J."/>
            <person name="Komuniecki R."/>
            <person name="Korf I."/>
            <person name="Kumar S."/>
            <person name="Laney S."/>
            <person name="Li B.W."/>
            <person name="Li W."/>
            <person name="Lindblom T.H."/>
            <person name="Lustigman S."/>
            <person name="Ma D."/>
            <person name="Maina C.V."/>
            <person name="Martin D.M."/>
            <person name="McCarter J.P."/>
            <person name="McReynolds L."/>
            <person name="Mitreva M."/>
            <person name="Nutman T.B."/>
            <person name="Parkinson J."/>
            <person name="Peregrin-Alvarez J.M."/>
            <person name="Poole C."/>
            <person name="Ren Q."/>
            <person name="Saunders L."/>
            <person name="Sluder A.E."/>
            <person name="Smith K."/>
            <person name="Stanke M."/>
            <person name="Unnasch T.R."/>
            <person name="Ware J."/>
            <person name="Wei A.D."/>
            <person name="Weil G."/>
            <person name="Williams D.J."/>
            <person name="Zhang Y."/>
            <person name="Williams S.A."/>
            <person name="Fraser-Liggett C."/>
            <person name="Slatko B."/>
            <person name="Blaxter M.L."/>
            <person name="Scott A.L."/>
        </authorList>
    </citation>
    <scope>NUCLEOTIDE SEQUENCE</scope>
    <source>
        <strain evidence="2">FR3</strain>
    </source>
</reference>
<evidence type="ECO:0000313" key="2">
    <source>
        <dbReference type="EMBL" id="CDP93534.1"/>
    </source>
</evidence>
<organism evidence="2">
    <name type="scientific">Brugia malayi</name>
    <name type="common">Filarial nematode worm</name>
    <dbReference type="NCBI Taxonomy" id="6279"/>
    <lineage>
        <taxon>Eukaryota</taxon>
        <taxon>Metazoa</taxon>
        <taxon>Ecdysozoa</taxon>
        <taxon>Nematoda</taxon>
        <taxon>Chromadorea</taxon>
        <taxon>Rhabditida</taxon>
        <taxon>Spirurina</taxon>
        <taxon>Spiruromorpha</taxon>
        <taxon>Filarioidea</taxon>
        <taxon>Onchocercidae</taxon>
        <taxon>Brugia</taxon>
    </lineage>
</organism>
<protein>
    <submittedName>
        <fullName evidence="2">Bm13055, isoform a</fullName>
    </submittedName>
</protein>
<name>A0A1I9G142_BRUMA</name>
<sequence>MKIAAYEIMTTHWQLKKSMWDIPKLCGMYQRSYVFYDFLISFFFFFFHARSSACVVKDDSNVMDGTFPI</sequence>
<feature type="transmembrane region" description="Helical" evidence="1">
    <location>
        <begin position="33"/>
        <end position="49"/>
    </location>
</feature>
<keyword evidence="1" id="KW-0812">Transmembrane</keyword>
<dbReference type="AlphaFoldDB" id="A0A1I9G142"/>
<reference evidence="2" key="2">
    <citation type="submission" date="2012-12" db="EMBL/GenBank/DDBJ databases">
        <authorList>
            <consortium name="WormBase Consortium"/>
            <person name="Ghedin E."/>
            <person name="Paulini M."/>
        </authorList>
    </citation>
    <scope>NUCLEOTIDE SEQUENCE</scope>
    <source>
        <strain evidence="2">FR3</strain>
    </source>
</reference>
<proteinExistence type="predicted"/>